<feature type="domain" description="Bul1 N-terminal" evidence="2">
    <location>
        <begin position="99"/>
        <end position="467"/>
    </location>
</feature>
<gene>
    <name evidence="4" type="ORF">BN7_1783</name>
</gene>
<dbReference type="InParanoid" id="K0KLL5"/>
<dbReference type="PANTHER" id="PTHR31904:SF1">
    <property type="entry name" value="BYPASS OF STOP CODON PROTEIN 5-RELATED"/>
    <property type="match status" value="1"/>
</dbReference>
<dbReference type="STRING" id="1206466.K0KLL5"/>
<dbReference type="AlphaFoldDB" id="K0KLL5"/>
<dbReference type="InterPro" id="IPR007519">
    <property type="entry name" value="Bul1_N"/>
</dbReference>
<reference evidence="4 5" key="1">
    <citation type="journal article" date="2012" name="Eukaryot. Cell">
        <title>Draft genome sequence of Wickerhamomyces ciferrii NRRL Y-1031 F-60-10.</title>
        <authorList>
            <person name="Schneider J."/>
            <person name="Andrea H."/>
            <person name="Blom J."/>
            <person name="Jaenicke S."/>
            <person name="Ruckert C."/>
            <person name="Schorsch C."/>
            <person name="Szczepanowski R."/>
            <person name="Farwick M."/>
            <person name="Goesmann A."/>
            <person name="Puhler A."/>
            <person name="Schaffer S."/>
            <person name="Tauch A."/>
            <person name="Kohler T."/>
            <person name="Brinkrolf K."/>
        </authorList>
    </citation>
    <scope>NUCLEOTIDE SEQUENCE [LARGE SCALE GENOMIC DNA]</scope>
    <source>
        <strain evidence="5">ATCC 14091 / BCRC 22168 / CBS 111 / JCM 3599 / NBRC 0793 / NRRL Y-1031 F-60-10</strain>
    </source>
</reference>
<dbReference type="Proteomes" id="UP000009328">
    <property type="component" value="Unassembled WGS sequence"/>
</dbReference>
<feature type="compositionally biased region" description="Low complexity" evidence="1">
    <location>
        <begin position="171"/>
        <end position="186"/>
    </location>
</feature>
<protein>
    <submittedName>
        <fullName evidence="4">Ubiquitin ligase-binding protein</fullName>
    </submittedName>
</protein>
<evidence type="ECO:0000256" key="1">
    <source>
        <dbReference type="SAM" id="MobiDB-lite"/>
    </source>
</evidence>
<dbReference type="HOGENOM" id="CLU_010320_0_0_1"/>
<proteinExistence type="predicted"/>
<dbReference type="FunCoup" id="K0KLL5">
    <property type="interactions" value="483"/>
</dbReference>
<dbReference type="eggNOG" id="ENOG502QSAC">
    <property type="taxonomic scope" value="Eukaryota"/>
</dbReference>
<comment type="caution">
    <text evidence="4">The sequence shown here is derived from an EMBL/GenBank/DDBJ whole genome shotgun (WGS) entry which is preliminary data.</text>
</comment>
<keyword evidence="4" id="KW-0436">Ligase</keyword>
<keyword evidence="5" id="KW-1185">Reference proteome</keyword>
<dbReference type="Pfam" id="PF04426">
    <property type="entry name" value="Bul1_C"/>
    <property type="match status" value="2"/>
</dbReference>
<feature type="compositionally biased region" description="Polar residues" evidence="1">
    <location>
        <begin position="1"/>
        <end position="13"/>
    </location>
</feature>
<feature type="region of interest" description="Disordered" evidence="1">
    <location>
        <begin position="1"/>
        <end position="28"/>
    </location>
</feature>
<evidence type="ECO:0000259" key="3">
    <source>
        <dbReference type="Pfam" id="PF04426"/>
    </source>
</evidence>
<feature type="region of interest" description="Disordered" evidence="1">
    <location>
        <begin position="160"/>
        <end position="186"/>
    </location>
</feature>
<evidence type="ECO:0000313" key="5">
    <source>
        <dbReference type="Proteomes" id="UP000009328"/>
    </source>
</evidence>
<dbReference type="InterPro" id="IPR022794">
    <property type="entry name" value="Bul1_C"/>
</dbReference>
<feature type="domain" description="Bul1 C-terminal" evidence="3">
    <location>
        <begin position="753"/>
        <end position="826"/>
    </location>
</feature>
<name>K0KLL5_WICCF</name>
<dbReference type="GO" id="GO:0016874">
    <property type="term" value="F:ligase activity"/>
    <property type="evidence" value="ECO:0007669"/>
    <property type="project" value="UniProtKB-KW"/>
</dbReference>
<evidence type="ECO:0000313" key="4">
    <source>
        <dbReference type="EMBL" id="CCH42239.1"/>
    </source>
</evidence>
<feature type="domain" description="Bul1 C-terminal" evidence="3">
    <location>
        <begin position="620"/>
        <end position="721"/>
    </location>
</feature>
<organism evidence="4 5">
    <name type="scientific">Wickerhamomyces ciferrii (strain ATCC 14091 / BCRC 22168 / CBS 111 / JCM 3599 / NBRC 0793 / NRRL Y-1031 F-60-10)</name>
    <name type="common">Yeast</name>
    <name type="synonym">Pichia ciferrii</name>
    <dbReference type="NCBI Taxonomy" id="1206466"/>
    <lineage>
        <taxon>Eukaryota</taxon>
        <taxon>Fungi</taxon>
        <taxon>Dikarya</taxon>
        <taxon>Ascomycota</taxon>
        <taxon>Saccharomycotina</taxon>
        <taxon>Saccharomycetes</taxon>
        <taxon>Phaffomycetales</taxon>
        <taxon>Wickerhamomycetaceae</taxon>
        <taxon>Wickerhamomyces</taxon>
    </lineage>
</organism>
<dbReference type="EMBL" id="CAIF01000039">
    <property type="protein sequence ID" value="CCH42239.1"/>
    <property type="molecule type" value="Genomic_DNA"/>
</dbReference>
<dbReference type="PANTHER" id="PTHR31904">
    <property type="entry name" value="BYPASS OF STOP CODON PROTEIN 5-RELATED"/>
    <property type="match status" value="1"/>
</dbReference>
<dbReference type="Pfam" id="PF04425">
    <property type="entry name" value="Bul1_N"/>
    <property type="match status" value="1"/>
</dbReference>
<dbReference type="InterPro" id="IPR039634">
    <property type="entry name" value="Bul1-like"/>
</dbReference>
<sequence>MSNNRNPQRTTSTSHDHNNTEDNNDIDYNISSKRRDLNAALGLDSTGAEDDYYEDNQIDYTNAFLKESKHSQEILSKLRPDISNFDKVLLGPTDWNYDDEKMNSLAKKQFVFDLLPSFEMLHSMQNTTPRCSFENPDDHDFPPDYFNNNIHGRIGSIAGSGSPSYATTPNSIQNSSTSLSSMTSRDSQITIDDYQDDTIPDTSEKNLLDKSHLLPNYDSSNIDVGVHVTRDVPDPIKRNENESMLKEYTSGDVVHGYVTVNNTSTKPHEFQMFHVTLDGYILVIDPNTKRSSHKRFLNMVDISASWSYGTLSPAANFNYQASTKDEEGFILGLPNDRILRPKSKYKKFFAFKIPYKLLDNTCRHDLEIHTLLPPSFGVDRVKKKGSYANISINPLLHYGHSGVKGSPILTDDLSGDNLSISYAINAKLISFHPRKLNKLCVLKQNEYNLRFIPYGFAIPLFSSKSALINLTSQIEHGFEVAQHVIDMKKLGKDVPQEDEAEFVRVLKDRQLQSVNPELTPSSSNNNTYSNPSFIDKIHETKDFSRVECTSKYLDDGLANTRSSFLKGLKLGGGSQKSKSTNTNGLITISSKIPKGGLPYISPSLLRKTNEVSKLNELGIKNHDKLSLSLPDKEKKKLSTLKFEFTFTPSDFSSESITLPELKNIKASLLALNMSSTSPIPVKLSGDFFTKKDSERVIAKFQKYHDQYQSLLEKFKEYELDLSRHIDKFTYQDIVALKNLHVDSTTVDVFDYSIKTDSSWEQTPSESNQTQWKKKVELNIDLKDNISETLVPNFQTCLLSRVYSIQLVFKFKNGHSTELVVPIRLRSFDDL</sequence>
<accession>K0KLL5</accession>
<feature type="compositionally biased region" description="Polar residues" evidence="1">
    <location>
        <begin position="160"/>
        <end position="170"/>
    </location>
</feature>
<evidence type="ECO:0000259" key="2">
    <source>
        <dbReference type="Pfam" id="PF04425"/>
    </source>
</evidence>